<dbReference type="RefSeq" id="WP_128705558.1">
    <property type="nucleotide sequence ID" value="NZ_RLII01000001.1"/>
</dbReference>
<dbReference type="EMBL" id="RLII01000001">
    <property type="protein sequence ID" value="RXE60454.1"/>
    <property type="molecule type" value="Genomic_DNA"/>
</dbReference>
<evidence type="ECO:0000256" key="1">
    <source>
        <dbReference type="SAM" id="MobiDB-lite"/>
    </source>
</evidence>
<feature type="region of interest" description="Disordered" evidence="1">
    <location>
        <begin position="57"/>
        <end position="98"/>
    </location>
</feature>
<feature type="compositionally biased region" description="Basic and acidic residues" evidence="1">
    <location>
        <begin position="72"/>
        <end position="86"/>
    </location>
</feature>
<dbReference type="AlphaFoldDB" id="A0A4Q0I7R5"/>
<organism evidence="2 3">
    <name type="scientific">Acetivibrio mesophilus</name>
    <dbReference type="NCBI Taxonomy" id="2487273"/>
    <lineage>
        <taxon>Bacteria</taxon>
        <taxon>Bacillati</taxon>
        <taxon>Bacillota</taxon>
        <taxon>Clostridia</taxon>
        <taxon>Eubacteriales</taxon>
        <taxon>Oscillospiraceae</taxon>
        <taxon>Acetivibrio</taxon>
    </lineage>
</organism>
<gene>
    <name evidence="2" type="ORF">EFD62_00490</name>
</gene>
<protein>
    <submittedName>
        <fullName evidence="2">Uncharacterized protein</fullName>
    </submittedName>
</protein>
<comment type="caution">
    <text evidence="2">The sequence shown here is derived from an EMBL/GenBank/DDBJ whole genome shotgun (WGS) entry which is preliminary data.</text>
</comment>
<reference evidence="3" key="1">
    <citation type="submission" date="2018-11" db="EMBL/GenBank/DDBJ databases">
        <title>Genome sequencing of a novel mesophilic and cellulolytic organism within the genus Hungateiclostridium.</title>
        <authorList>
            <person name="Rettenmaier R."/>
            <person name="Liebl W."/>
            <person name="Zverlov V."/>
        </authorList>
    </citation>
    <scope>NUCLEOTIDE SEQUENCE [LARGE SCALE GENOMIC DNA]</scope>
    <source>
        <strain evidence="3">N2K1</strain>
    </source>
</reference>
<proteinExistence type="predicted"/>
<name>A0A4Q0I7R5_9FIRM</name>
<evidence type="ECO:0000313" key="3">
    <source>
        <dbReference type="Proteomes" id="UP000289166"/>
    </source>
</evidence>
<sequence length="98" mass="11373">MIKSGLAFDLRFPPPHTPPPLITSRKRNIYVFRQVIYQIHTGRSLYETNEKEKAQDIPYPDLGIHSNAKMNKNIDDEKPDGKKQEAETATYSLFRQVK</sequence>
<dbReference type="OrthoDB" id="9958680at2"/>
<accession>A0A4Q0I7R5</accession>
<evidence type="ECO:0000313" key="2">
    <source>
        <dbReference type="EMBL" id="RXE60454.1"/>
    </source>
</evidence>
<keyword evidence="3" id="KW-1185">Reference proteome</keyword>
<dbReference type="Proteomes" id="UP000289166">
    <property type="component" value="Unassembled WGS sequence"/>
</dbReference>
<feature type="compositionally biased region" description="Polar residues" evidence="1">
    <location>
        <begin position="87"/>
        <end position="98"/>
    </location>
</feature>